<keyword evidence="1" id="KW-0863">Zinc-finger</keyword>
<dbReference type="PANTHER" id="PTHR46573:SF1">
    <property type="entry name" value="WD REPEAT, SAM AND U-BOX DOMAIN-CONTAINING PROTEIN 1"/>
    <property type="match status" value="1"/>
</dbReference>
<dbReference type="GO" id="GO:0016567">
    <property type="term" value="P:protein ubiquitination"/>
    <property type="evidence" value="ECO:0007669"/>
    <property type="project" value="InterPro"/>
</dbReference>
<dbReference type="SUPFAM" id="SSF57850">
    <property type="entry name" value="RING/U-box"/>
    <property type="match status" value="1"/>
</dbReference>
<dbReference type="SMART" id="SM00504">
    <property type="entry name" value="Ubox"/>
    <property type="match status" value="1"/>
</dbReference>
<feature type="region of interest" description="Disordered" evidence="2">
    <location>
        <begin position="1"/>
        <end position="53"/>
    </location>
</feature>
<dbReference type="Proteomes" id="UP001465755">
    <property type="component" value="Unassembled WGS sequence"/>
</dbReference>
<gene>
    <name evidence="5" type="ORF">WJX73_002798</name>
</gene>
<comment type="caution">
    <text evidence="5">The sequence shown here is derived from an EMBL/GenBank/DDBJ whole genome shotgun (WGS) entry which is preliminary data.</text>
</comment>
<accession>A0AAW1PB89</accession>
<dbReference type="CDD" id="cd16655">
    <property type="entry name" value="RING-Ubox_WDSUB1-like"/>
    <property type="match status" value="1"/>
</dbReference>
<keyword evidence="6" id="KW-1185">Reference proteome</keyword>
<dbReference type="AlphaFoldDB" id="A0AAW1PB89"/>
<feature type="zinc finger region" description="C3H1-type" evidence="1">
    <location>
        <begin position="53"/>
        <end position="80"/>
    </location>
</feature>
<evidence type="ECO:0000259" key="3">
    <source>
        <dbReference type="PROSITE" id="PS50103"/>
    </source>
</evidence>
<dbReference type="Gene3D" id="3.30.40.10">
    <property type="entry name" value="Zinc/RING finger domain, C3HC4 (zinc finger)"/>
    <property type="match status" value="1"/>
</dbReference>
<evidence type="ECO:0000313" key="6">
    <source>
        <dbReference type="Proteomes" id="UP001465755"/>
    </source>
</evidence>
<feature type="domain" description="U-box" evidence="4">
    <location>
        <begin position="148"/>
        <end position="224"/>
    </location>
</feature>
<dbReference type="GO" id="GO:0008270">
    <property type="term" value="F:zinc ion binding"/>
    <property type="evidence" value="ECO:0007669"/>
    <property type="project" value="UniProtKB-KW"/>
</dbReference>
<keyword evidence="1" id="KW-0862">Zinc</keyword>
<evidence type="ECO:0000256" key="2">
    <source>
        <dbReference type="SAM" id="MobiDB-lite"/>
    </source>
</evidence>
<evidence type="ECO:0000259" key="4">
    <source>
        <dbReference type="PROSITE" id="PS51698"/>
    </source>
</evidence>
<evidence type="ECO:0000256" key="1">
    <source>
        <dbReference type="PROSITE-ProRule" id="PRU00723"/>
    </source>
</evidence>
<name>A0AAW1PB89_9CHLO</name>
<dbReference type="InterPro" id="IPR003613">
    <property type="entry name" value="Ubox_domain"/>
</dbReference>
<dbReference type="InterPro" id="IPR052085">
    <property type="entry name" value="WD-SAM-U-box"/>
</dbReference>
<dbReference type="PANTHER" id="PTHR46573">
    <property type="entry name" value="WD REPEAT, SAM AND U-BOX DOMAIN-CONTAINING PROTEIN 1"/>
    <property type="match status" value="1"/>
</dbReference>
<reference evidence="5 6" key="1">
    <citation type="journal article" date="2024" name="Nat. Commun.">
        <title>Phylogenomics reveals the evolutionary origins of lichenization in chlorophyte algae.</title>
        <authorList>
            <person name="Puginier C."/>
            <person name="Libourel C."/>
            <person name="Otte J."/>
            <person name="Skaloud P."/>
            <person name="Haon M."/>
            <person name="Grisel S."/>
            <person name="Petersen M."/>
            <person name="Berrin J.G."/>
            <person name="Delaux P.M."/>
            <person name="Dal Grande F."/>
            <person name="Keller J."/>
        </authorList>
    </citation>
    <scope>NUCLEOTIDE SEQUENCE [LARGE SCALE GENOMIC DNA]</scope>
    <source>
        <strain evidence="5 6">SAG 2036</strain>
    </source>
</reference>
<proteinExistence type="predicted"/>
<dbReference type="PROSITE" id="PS50103">
    <property type="entry name" value="ZF_C3H1"/>
    <property type="match status" value="1"/>
</dbReference>
<dbReference type="InterPro" id="IPR000571">
    <property type="entry name" value="Znf_CCCH"/>
</dbReference>
<feature type="domain" description="C3H1-type" evidence="3">
    <location>
        <begin position="53"/>
        <end position="80"/>
    </location>
</feature>
<protein>
    <recommendedName>
        <fullName evidence="7">U-box domain-containing protein</fullName>
    </recommendedName>
</protein>
<dbReference type="InterPro" id="IPR013083">
    <property type="entry name" value="Znf_RING/FYVE/PHD"/>
</dbReference>
<dbReference type="EMBL" id="JALJOQ010000042">
    <property type="protein sequence ID" value="KAK9805729.1"/>
    <property type="molecule type" value="Genomic_DNA"/>
</dbReference>
<dbReference type="Pfam" id="PF04564">
    <property type="entry name" value="U-box"/>
    <property type="match status" value="1"/>
</dbReference>
<evidence type="ECO:0008006" key="7">
    <source>
        <dbReference type="Google" id="ProtNLM"/>
    </source>
</evidence>
<evidence type="ECO:0000313" key="5">
    <source>
        <dbReference type="EMBL" id="KAK9805729.1"/>
    </source>
</evidence>
<organism evidence="5 6">
    <name type="scientific">Symbiochloris irregularis</name>
    <dbReference type="NCBI Taxonomy" id="706552"/>
    <lineage>
        <taxon>Eukaryota</taxon>
        <taxon>Viridiplantae</taxon>
        <taxon>Chlorophyta</taxon>
        <taxon>core chlorophytes</taxon>
        <taxon>Trebouxiophyceae</taxon>
        <taxon>Trebouxiales</taxon>
        <taxon>Trebouxiaceae</taxon>
        <taxon>Symbiochloris</taxon>
    </lineage>
</organism>
<dbReference type="PROSITE" id="PS51698">
    <property type="entry name" value="U_BOX"/>
    <property type="match status" value="1"/>
</dbReference>
<sequence length="224" mass="24385">MTAQQRRQKAEILAWINNEPRPSRERDPPAMATPASGRPGSARQEGRGHRRKDGAQPICMHFQFGKCHFGDACVKRHDQAVPETAAASGNREAPSSCLADAERIVNSALISPEEENELASILDTLLPPCTDNGPIVDAATESQQKSPAVCPPMLCPITQEVIREAVVVSDGQTYERSSIEEWTSRYSFSPMTGAELTKLDGKVVIIPNHSFNRLAARITGLLSV</sequence>
<dbReference type="GO" id="GO:0004842">
    <property type="term" value="F:ubiquitin-protein transferase activity"/>
    <property type="evidence" value="ECO:0007669"/>
    <property type="project" value="InterPro"/>
</dbReference>
<keyword evidence="1" id="KW-0479">Metal-binding</keyword>